<name>A0A4U6RWP4_BRAEL</name>
<accession>A0A4U6RWP4</accession>
<dbReference type="InterPro" id="IPR009962">
    <property type="entry name" value="DUF1488"/>
</dbReference>
<dbReference type="Pfam" id="PF07369">
    <property type="entry name" value="DUF1488"/>
    <property type="match status" value="1"/>
</dbReference>
<evidence type="ECO:0000313" key="1">
    <source>
        <dbReference type="EMBL" id="TKV79574.1"/>
    </source>
</evidence>
<reference evidence="1 2" key="1">
    <citation type="submission" date="2019-05" db="EMBL/GenBank/DDBJ databases">
        <title>Draft Genome of Bradyrhizobium elkanii strain SEMIA 938, Used in Commercial Inoculants for Lupinus spp. in Brazil.</title>
        <authorList>
            <person name="Hungria M."/>
            <person name="Delamuta J.R.M."/>
            <person name="Ribeiro R.A."/>
            <person name="Nogueira M.A."/>
        </authorList>
    </citation>
    <scope>NUCLEOTIDE SEQUENCE [LARGE SCALE GENOMIC DNA]</scope>
    <source>
        <strain evidence="1 2">Semia 938</strain>
    </source>
</reference>
<gene>
    <name evidence="1" type="ORF">FDV58_20600</name>
</gene>
<organism evidence="1 2">
    <name type="scientific">Bradyrhizobium elkanii</name>
    <dbReference type="NCBI Taxonomy" id="29448"/>
    <lineage>
        <taxon>Bacteria</taxon>
        <taxon>Pseudomonadati</taxon>
        <taxon>Pseudomonadota</taxon>
        <taxon>Alphaproteobacteria</taxon>
        <taxon>Hyphomicrobiales</taxon>
        <taxon>Nitrobacteraceae</taxon>
        <taxon>Bradyrhizobium</taxon>
    </lineage>
</organism>
<dbReference type="EMBL" id="SZZP01000012">
    <property type="protein sequence ID" value="TKV79574.1"/>
    <property type="molecule type" value="Genomic_DNA"/>
</dbReference>
<proteinExistence type="predicted"/>
<evidence type="ECO:0000313" key="2">
    <source>
        <dbReference type="Proteomes" id="UP000305095"/>
    </source>
</evidence>
<dbReference type="Proteomes" id="UP000305095">
    <property type="component" value="Unassembled WGS sequence"/>
</dbReference>
<sequence>MALARDPDGQYEVHRHGIYFVMYNDTAEVSCMIARRALNVMRVRFHPIISAEEVFLTRRARIERAASDKFENRHSNVTRVVSLDRFDVDF</sequence>
<comment type="caution">
    <text evidence="1">The sequence shown here is derived from an EMBL/GenBank/DDBJ whole genome shotgun (WGS) entry which is preliminary data.</text>
</comment>
<dbReference type="RefSeq" id="WP_137479868.1">
    <property type="nucleotide sequence ID" value="NZ_SZZP01000012.1"/>
</dbReference>
<dbReference type="InterPro" id="IPR036692">
    <property type="entry name" value="Shew3726-like_sf"/>
</dbReference>
<protein>
    <submittedName>
        <fullName evidence="1">DUF1488 domain-containing protein</fullName>
    </submittedName>
</protein>
<dbReference type="AlphaFoldDB" id="A0A4U6RWP4"/>
<dbReference type="SUPFAM" id="SSF160272">
    <property type="entry name" value="Shew3726-like"/>
    <property type="match status" value="1"/>
</dbReference>